<dbReference type="OrthoDB" id="5286008at2759"/>
<dbReference type="Gene3D" id="3.20.20.100">
    <property type="entry name" value="NADP-dependent oxidoreductase domain"/>
    <property type="match status" value="1"/>
</dbReference>
<dbReference type="GeneID" id="39587900"/>
<accession>A0A427XFA3</accession>
<evidence type="ECO:0000259" key="1">
    <source>
        <dbReference type="Pfam" id="PF00248"/>
    </source>
</evidence>
<gene>
    <name evidence="2" type="ORF">EHS24_003357</name>
</gene>
<dbReference type="PANTHER" id="PTHR42686:SF1">
    <property type="entry name" value="GH17980P-RELATED"/>
    <property type="match status" value="1"/>
</dbReference>
<name>A0A427XFA3_9TREE</name>
<dbReference type="RefSeq" id="XP_028472541.1">
    <property type="nucleotide sequence ID" value="XM_028619045.1"/>
</dbReference>
<dbReference type="InterPro" id="IPR020471">
    <property type="entry name" value="AKR"/>
</dbReference>
<protein>
    <recommendedName>
        <fullName evidence="1">NADP-dependent oxidoreductase domain-containing protein</fullName>
    </recommendedName>
</protein>
<keyword evidence="3" id="KW-1185">Reference proteome</keyword>
<dbReference type="GO" id="GO:0005829">
    <property type="term" value="C:cytosol"/>
    <property type="evidence" value="ECO:0007669"/>
    <property type="project" value="TreeGrafter"/>
</dbReference>
<evidence type="ECO:0000313" key="3">
    <source>
        <dbReference type="Proteomes" id="UP000279236"/>
    </source>
</evidence>
<dbReference type="STRING" id="105984.A0A427XFA3"/>
<dbReference type="InterPro" id="IPR023210">
    <property type="entry name" value="NADP_OxRdtase_dom"/>
</dbReference>
<feature type="domain" description="NADP-dependent oxidoreductase" evidence="1">
    <location>
        <begin position="57"/>
        <end position="374"/>
    </location>
</feature>
<evidence type="ECO:0000313" key="2">
    <source>
        <dbReference type="EMBL" id="RSH77394.1"/>
    </source>
</evidence>
<proteinExistence type="predicted"/>
<dbReference type="Proteomes" id="UP000279236">
    <property type="component" value="Unassembled WGS sequence"/>
</dbReference>
<dbReference type="InterPro" id="IPR036812">
    <property type="entry name" value="NAD(P)_OxRdtase_dom_sf"/>
</dbReference>
<sequence length="417" mass="44850">MAITPSHPDSPEEVIAPFDLASVPEEAADAIPEAEHLPPAERNPAVAADILALPRVVLGCATFGYGVYADEALVKSTMPLRVVRAALRAGVNAFDTAPHYHPSEVILGEALYALRDEFPRESYSIITKTAKFGPQVSNHHYDPEVVRKSVERSLKRFKTDYLDVVYLHDVEFVVSKPFPSPAGAHLDALGPKAAEWGLEPPYVSHGKGDDSILACLAVLREYQSRGVIKRVGIAGFPLPVLLRLSLLELAATGKPIDVVQSYSHQTVLCSTLGDGFLRALTEDAKVPQVMNAAPLSMGILTAGGGPSWHPAKKVSALYEAIREAVVLAKEKGSTIEAVACGFGYKDLRQDNGAPVPVVVGCTNLDQLHQTLQTYAEVNGHGALQPERIEAEKAVLELFKERGVHNVSWQSPAPDSLG</sequence>
<dbReference type="Pfam" id="PF00248">
    <property type="entry name" value="Aldo_ket_red"/>
    <property type="match status" value="1"/>
</dbReference>
<organism evidence="2 3">
    <name type="scientific">Apiotrichum porosum</name>
    <dbReference type="NCBI Taxonomy" id="105984"/>
    <lineage>
        <taxon>Eukaryota</taxon>
        <taxon>Fungi</taxon>
        <taxon>Dikarya</taxon>
        <taxon>Basidiomycota</taxon>
        <taxon>Agaricomycotina</taxon>
        <taxon>Tremellomycetes</taxon>
        <taxon>Trichosporonales</taxon>
        <taxon>Trichosporonaceae</taxon>
        <taxon>Apiotrichum</taxon>
    </lineage>
</organism>
<dbReference type="GO" id="GO:0045290">
    <property type="term" value="F:D-arabinose 1-dehydrogenase [NAD(P)+] activity"/>
    <property type="evidence" value="ECO:0007669"/>
    <property type="project" value="TreeGrafter"/>
</dbReference>
<reference evidence="2 3" key="1">
    <citation type="submission" date="2018-11" db="EMBL/GenBank/DDBJ databases">
        <title>Genome sequence of Apiotrichum porosum DSM 27194.</title>
        <authorList>
            <person name="Aliyu H."/>
            <person name="Gorte O."/>
            <person name="Ochsenreither K."/>
        </authorList>
    </citation>
    <scope>NUCLEOTIDE SEQUENCE [LARGE SCALE GENOMIC DNA]</scope>
    <source>
        <strain evidence="2 3">DSM 27194</strain>
    </source>
</reference>
<dbReference type="PANTHER" id="PTHR42686">
    <property type="entry name" value="GH17980P-RELATED"/>
    <property type="match status" value="1"/>
</dbReference>
<dbReference type="EMBL" id="RSCE01000016">
    <property type="protein sequence ID" value="RSH77394.1"/>
    <property type="molecule type" value="Genomic_DNA"/>
</dbReference>
<dbReference type="SUPFAM" id="SSF51430">
    <property type="entry name" value="NAD(P)-linked oxidoreductase"/>
    <property type="match status" value="1"/>
</dbReference>
<dbReference type="GO" id="GO:0070485">
    <property type="term" value="P:dehydro-D-arabinono-1,4-lactone biosynthetic process"/>
    <property type="evidence" value="ECO:0007669"/>
    <property type="project" value="TreeGrafter"/>
</dbReference>
<dbReference type="AlphaFoldDB" id="A0A427XFA3"/>
<comment type="caution">
    <text evidence="2">The sequence shown here is derived from an EMBL/GenBank/DDBJ whole genome shotgun (WGS) entry which is preliminary data.</text>
</comment>